<name>C2FT32_SPHSI</name>
<sequence length="148" mass="16871">MKTFTLTLFLTVFGTVYLSAQQSDVDKEIIALSKEKWKWMSDKNVEKLDELFDGKSMFVHMGGSWGKQQELDVIKNGNIWYKKADIHEVSVKIIEETAILLNRIDLLAIVGGNEVINPFMVTEVYIRKDGVWKLGSLSFTKLLTPAKN</sequence>
<dbReference type="SUPFAM" id="SSF54427">
    <property type="entry name" value="NTF2-like"/>
    <property type="match status" value="1"/>
</dbReference>
<dbReference type="Proteomes" id="UP000006241">
    <property type="component" value="Unassembled WGS sequence"/>
</dbReference>
<feature type="domain" description="DUF4440" evidence="1">
    <location>
        <begin position="29"/>
        <end position="134"/>
    </location>
</feature>
<protein>
    <recommendedName>
        <fullName evidence="1">DUF4440 domain-containing protein</fullName>
    </recommendedName>
</protein>
<dbReference type="Gene3D" id="3.10.450.50">
    <property type="match status" value="1"/>
</dbReference>
<evidence type="ECO:0000259" key="1">
    <source>
        <dbReference type="Pfam" id="PF14534"/>
    </source>
</evidence>
<dbReference type="RefSeq" id="WP_003011896.1">
    <property type="nucleotide sequence ID" value="NZ_GG668635.1"/>
</dbReference>
<gene>
    <name evidence="2" type="ORF">HMPREF0765_0488</name>
</gene>
<organism evidence="2 3">
    <name type="scientific">Sphingobacterium spiritivorum ATCC 33300</name>
    <dbReference type="NCBI Taxonomy" id="525372"/>
    <lineage>
        <taxon>Bacteria</taxon>
        <taxon>Pseudomonadati</taxon>
        <taxon>Bacteroidota</taxon>
        <taxon>Sphingobacteriia</taxon>
        <taxon>Sphingobacteriales</taxon>
        <taxon>Sphingobacteriaceae</taxon>
        <taxon>Sphingobacterium</taxon>
    </lineage>
</organism>
<dbReference type="InterPro" id="IPR032710">
    <property type="entry name" value="NTF2-like_dom_sf"/>
</dbReference>
<evidence type="ECO:0000313" key="3">
    <source>
        <dbReference type="Proteomes" id="UP000006241"/>
    </source>
</evidence>
<dbReference type="InterPro" id="IPR027843">
    <property type="entry name" value="DUF4440"/>
</dbReference>
<dbReference type="EMBL" id="ACHB01000009">
    <property type="protein sequence ID" value="EEI93866.1"/>
    <property type="molecule type" value="Genomic_DNA"/>
</dbReference>
<evidence type="ECO:0000313" key="2">
    <source>
        <dbReference type="EMBL" id="EEI93866.1"/>
    </source>
</evidence>
<reference evidence="2 3" key="1">
    <citation type="submission" date="2009-01" db="EMBL/GenBank/DDBJ databases">
        <authorList>
            <person name="Qin X."/>
            <person name="Bachman B."/>
            <person name="Battles P."/>
            <person name="Bell A."/>
            <person name="Bess C."/>
            <person name="Bickham C."/>
            <person name="Chaboub L."/>
            <person name="Chen D."/>
            <person name="Coyle M."/>
            <person name="Deiros D.R."/>
            <person name="Dinh H."/>
            <person name="Forbes L."/>
            <person name="Fowler G."/>
            <person name="Francisco L."/>
            <person name="Fu Q."/>
            <person name="Gubbala S."/>
            <person name="Hale W."/>
            <person name="Han Y."/>
            <person name="Hemphill L."/>
            <person name="Highlander S.K."/>
            <person name="Hirani K."/>
            <person name="Hogues M."/>
            <person name="Jackson L."/>
            <person name="Jakkamsetti A."/>
            <person name="Javaid M."/>
            <person name="Jiang H."/>
            <person name="Korchina V."/>
            <person name="Kovar C."/>
            <person name="Lara F."/>
            <person name="Lee S."/>
            <person name="Mata R."/>
            <person name="Mathew T."/>
            <person name="Moen C."/>
            <person name="Morales K."/>
            <person name="Munidasa M."/>
            <person name="Nazareth L."/>
            <person name="Ngo R."/>
            <person name="Nguyen L."/>
            <person name="Okwuonu G."/>
            <person name="Ongeri F."/>
            <person name="Patil S."/>
            <person name="Petrosino J."/>
            <person name="Pham C."/>
            <person name="Pham P."/>
            <person name="Pu L.-L."/>
            <person name="Puazo M."/>
            <person name="Raj R."/>
            <person name="Reid J."/>
            <person name="Rouhana J."/>
            <person name="Saada N."/>
            <person name="Shang Y."/>
            <person name="Simmons D."/>
            <person name="Thornton R."/>
            <person name="Warren J."/>
            <person name="Weissenberger G."/>
            <person name="Zhang J."/>
            <person name="Zhang L."/>
            <person name="Zhou C."/>
            <person name="Zhu D."/>
            <person name="Muzny D."/>
            <person name="Worley K."/>
            <person name="Gibbs R."/>
        </authorList>
    </citation>
    <scope>NUCLEOTIDE SEQUENCE [LARGE SCALE GENOMIC DNA]</scope>
    <source>
        <strain evidence="2 3">ATCC 33300</strain>
    </source>
</reference>
<accession>C2FT32</accession>
<comment type="caution">
    <text evidence="2">The sequence shown here is derived from an EMBL/GenBank/DDBJ whole genome shotgun (WGS) entry which is preliminary data.</text>
</comment>
<dbReference type="HOGENOM" id="CLU_149942_0_0_10"/>
<proteinExistence type="predicted"/>
<dbReference type="Pfam" id="PF14534">
    <property type="entry name" value="DUF4440"/>
    <property type="match status" value="1"/>
</dbReference>
<dbReference type="AlphaFoldDB" id="C2FT32"/>